<evidence type="ECO:0000256" key="1">
    <source>
        <dbReference type="SAM" id="MobiDB-lite"/>
    </source>
</evidence>
<gene>
    <name evidence="3" type="ORF">CSUI_010901</name>
</gene>
<keyword evidence="2" id="KW-0472">Membrane</keyword>
<dbReference type="RefSeq" id="XP_067917023.1">
    <property type="nucleotide sequence ID" value="XM_068071002.1"/>
</dbReference>
<dbReference type="VEuPathDB" id="ToxoDB:CSUI_010901"/>
<dbReference type="AlphaFoldDB" id="A0A2C6KDN7"/>
<feature type="compositionally biased region" description="Basic and acidic residues" evidence="1">
    <location>
        <begin position="26"/>
        <end position="39"/>
    </location>
</feature>
<dbReference type="EMBL" id="MIGC01008790">
    <property type="protein sequence ID" value="PHJ15289.1"/>
    <property type="molecule type" value="Genomic_DNA"/>
</dbReference>
<dbReference type="GeneID" id="94434213"/>
<comment type="caution">
    <text evidence="3">The sequence shown here is derived from an EMBL/GenBank/DDBJ whole genome shotgun (WGS) entry which is preliminary data.</text>
</comment>
<feature type="compositionally biased region" description="Basic and acidic residues" evidence="1">
    <location>
        <begin position="1"/>
        <end position="10"/>
    </location>
</feature>
<sequence length="432" mass="48722">MKKTEDDKAMMKITSPPTLTPLEIAVDEKKSEKILKEQQTHPPSSNRNDHTRKGNNTRHVLTEPPPSAQPSLRHTALSATHIKTLDERKARRHPSRHHLHLLQGEKSAQEKKGLFLPKPRECQKEEARRKWSSRSRNNPPSRSRSSNSSSGSDSESKSTPTSFIMTTSITTPAKQERKAKNTSSLKRKLTQHKSFMKHQTCWRRRPLRQLLRVILPVPLRFENDKHEEKFAAFIQRQMQRNIWWSVFIPIFSLCLECCMTALTTPDFSPLHHTPQLLYTVGTGTVVSTFLFLSFISRFSQALPYLEACLCVSGCLYSLFLPVLCDHYRIAALLGFSPQEIWGRESFSDGPVLLALTALMFSVAIFIPVRDTCLWPVCLAAVSSFQSATLLTGGADGLRPSIINGLLLMLLAYLALIGRLSHTLTDSHSPAFS</sequence>
<keyword evidence="2" id="KW-1133">Transmembrane helix</keyword>
<feature type="transmembrane region" description="Helical" evidence="2">
    <location>
        <begin position="307"/>
        <end position="329"/>
    </location>
</feature>
<feature type="transmembrane region" description="Helical" evidence="2">
    <location>
        <begin position="276"/>
        <end position="295"/>
    </location>
</feature>
<evidence type="ECO:0000313" key="4">
    <source>
        <dbReference type="Proteomes" id="UP000221165"/>
    </source>
</evidence>
<feature type="transmembrane region" description="Helical" evidence="2">
    <location>
        <begin position="349"/>
        <end position="366"/>
    </location>
</feature>
<protein>
    <submittedName>
        <fullName evidence="3">3 5-cyclic nucleotide phosphodiesterase domain-containing protein</fullName>
    </submittedName>
</protein>
<organism evidence="3 4">
    <name type="scientific">Cystoisospora suis</name>
    <dbReference type="NCBI Taxonomy" id="483139"/>
    <lineage>
        <taxon>Eukaryota</taxon>
        <taxon>Sar</taxon>
        <taxon>Alveolata</taxon>
        <taxon>Apicomplexa</taxon>
        <taxon>Conoidasida</taxon>
        <taxon>Coccidia</taxon>
        <taxon>Eucoccidiorida</taxon>
        <taxon>Eimeriorina</taxon>
        <taxon>Sarcocystidae</taxon>
        <taxon>Cystoisospora</taxon>
    </lineage>
</organism>
<feature type="compositionally biased region" description="Polar residues" evidence="1">
    <location>
        <begin position="163"/>
        <end position="173"/>
    </location>
</feature>
<feature type="compositionally biased region" description="Low complexity" evidence="1">
    <location>
        <begin position="134"/>
        <end position="162"/>
    </location>
</feature>
<accession>A0A2C6KDN7</accession>
<reference evidence="3 4" key="1">
    <citation type="journal article" date="2017" name="Int. J. Parasitol.">
        <title>The genome of the protozoan parasite Cystoisospora suis and a reverse vaccinology approach to identify vaccine candidates.</title>
        <authorList>
            <person name="Palmieri N."/>
            <person name="Shrestha A."/>
            <person name="Ruttkowski B."/>
            <person name="Beck T."/>
            <person name="Vogl C."/>
            <person name="Tomley F."/>
            <person name="Blake D.P."/>
            <person name="Joachim A."/>
        </authorList>
    </citation>
    <scope>NUCLEOTIDE SEQUENCE [LARGE SCALE GENOMIC DNA]</scope>
    <source>
        <strain evidence="3 4">Wien I</strain>
    </source>
</reference>
<feature type="compositionally biased region" description="Basic and acidic residues" evidence="1">
    <location>
        <begin position="107"/>
        <end position="129"/>
    </location>
</feature>
<feature type="region of interest" description="Disordered" evidence="1">
    <location>
        <begin position="1"/>
        <end position="192"/>
    </location>
</feature>
<dbReference type="Proteomes" id="UP000221165">
    <property type="component" value="Unassembled WGS sequence"/>
</dbReference>
<feature type="transmembrane region" description="Helical" evidence="2">
    <location>
        <begin position="242"/>
        <end position="264"/>
    </location>
</feature>
<keyword evidence="4" id="KW-1185">Reference proteome</keyword>
<evidence type="ECO:0000256" key="2">
    <source>
        <dbReference type="SAM" id="Phobius"/>
    </source>
</evidence>
<evidence type="ECO:0000313" key="3">
    <source>
        <dbReference type="EMBL" id="PHJ15289.1"/>
    </source>
</evidence>
<keyword evidence="2" id="KW-0812">Transmembrane</keyword>
<name>A0A2C6KDN7_9APIC</name>
<dbReference type="OrthoDB" id="332043at2759"/>
<feature type="compositionally biased region" description="Basic residues" evidence="1">
    <location>
        <begin position="90"/>
        <end position="100"/>
    </location>
</feature>
<feature type="transmembrane region" description="Helical" evidence="2">
    <location>
        <begin position="400"/>
        <end position="419"/>
    </location>
</feature>
<proteinExistence type="predicted"/>